<gene>
    <name evidence="3" type="ORF">ACFQIC_11770</name>
</gene>
<name>A0ABW2ENM8_9BACI</name>
<dbReference type="PANTHER" id="PTHR12151:SF25">
    <property type="entry name" value="LINALOOL DEHYDRATASE_ISOMERASE DOMAIN-CONTAINING PROTEIN"/>
    <property type="match status" value="1"/>
</dbReference>
<dbReference type="RefSeq" id="WP_204710400.1">
    <property type="nucleotide sequence ID" value="NZ_JBHSZV010000029.1"/>
</dbReference>
<protein>
    <submittedName>
        <fullName evidence="3">SCO family protein</fullName>
    </submittedName>
</protein>
<dbReference type="EMBL" id="JBHSZV010000029">
    <property type="protein sequence ID" value="MFC7062536.1"/>
    <property type="molecule type" value="Genomic_DNA"/>
</dbReference>
<dbReference type="Pfam" id="PF02630">
    <property type="entry name" value="SCO1-SenC"/>
    <property type="match status" value="1"/>
</dbReference>
<dbReference type="InterPro" id="IPR003782">
    <property type="entry name" value="SCO1/SenC"/>
</dbReference>
<dbReference type="Gene3D" id="3.40.30.10">
    <property type="entry name" value="Glutaredoxin"/>
    <property type="match status" value="1"/>
</dbReference>
<dbReference type="SUPFAM" id="SSF52833">
    <property type="entry name" value="Thioredoxin-like"/>
    <property type="match status" value="1"/>
</dbReference>
<keyword evidence="2" id="KW-1133">Transmembrane helix</keyword>
<evidence type="ECO:0000313" key="4">
    <source>
        <dbReference type="Proteomes" id="UP001596410"/>
    </source>
</evidence>
<evidence type="ECO:0000256" key="2">
    <source>
        <dbReference type="SAM" id="Phobius"/>
    </source>
</evidence>
<feature type="transmembrane region" description="Helical" evidence="2">
    <location>
        <begin position="7"/>
        <end position="24"/>
    </location>
</feature>
<keyword evidence="4" id="KW-1185">Reference proteome</keyword>
<comment type="caution">
    <text evidence="3">The sequence shown here is derived from an EMBL/GenBank/DDBJ whole genome shotgun (WGS) entry which is preliminary data.</text>
</comment>
<sequence length="211" mass="24195">MIQNRRTTFAMILVVLFGTVLFYISTDGFRAFTSEGARTYQLMKNKPEVPPVTLQDSKERTYTFSEFAEDKYVFLTFMYTNCKTVCPQLELNMAKVYDLIPSKYLGEDIVFLSISFDPTRDDSDTLAKYRTYFGSDGETWRMARVKDQKELDVLLKELGVVVIRDGDGNFQHNTAFYLIGKGHLLEVMDFTKIEEAAKTIITILENEGGES</sequence>
<dbReference type="Proteomes" id="UP001596410">
    <property type="component" value="Unassembled WGS sequence"/>
</dbReference>
<proteinExistence type="inferred from homology"/>
<reference evidence="4" key="1">
    <citation type="journal article" date="2019" name="Int. J. Syst. Evol. Microbiol.">
        <title>The Global Catalogue of Microorganisms (GCM) 10K type strain sequencing project: providing services to taxonomists for standard genome sequencing and annotation.</title>
        <authorList>
            <consortium name="The Broad Institute Genomics Platform"/>
            <consortium name="The Broad Institute Genome Sequencing Center for Infectious Disease"/>
            <person name="Wu L."/>
            <person name="Ma J."/>
        </authorList>
    </citation>
    <scope>NUCLEOTIDE SEQUENCE [LARGE SCALE GENOMIC DNA]</scope>
    <source>
        <strain evidence="4">CGMCC 4.1621</strain>
    </source>
</reference>
<evidence type="ECO:0000256" key="1">
    <source>
        <dbReference type="ARBA" id="ARBA00010996"/>
    </source>
</evidence>
<keyword evidence="2" id="KW-0812">Transmembrane</keyword>
<accession>A0ABW2ENM8</accession>
<organism evidence="3 4">
    <name type="scientific">Halobacillus seohaensis</name>
    <dbReference type="NCBI Taxonomy" id="447421"/>
    <lineage>
        <taxon>Bacteria</taxon>
        <taxon>Bacillati</taxon>
        <taxon>Bacillota</taxon>
        <taxon>Bacilli</taxon>
        <taxon>Bacillales</taxon>
        <taxon>Bacillaceae</taxon>
        <taxon>Halobacillus</taxon>
    </lineage>
</organism>
<evidence type="ECO:0000313" key="3">
    <source>
        <dbReference type="EMBL" id="MFC7062536.1"/>
    </source>
</evidence>
<keyword evidence="2" id="KW-0472">Membrane</keyword>
<dbReference type="CDD" id="cd02968">
    <property type="entry name" value="SCO"/>
    <property type="match status" value="1"/>
</dbReference>
<dbReference type="PANTHER" id="PTHR12151">
    <property type="entry name" value="ELECTRON TRANSPORT PROTIN SCO1/SENC FAMILY MEMBER"/>
    <property type="match status" value="1"/>
</dbReference>
<comment type="similarity">
    <text evidence="1">Belongs to the SCO1/2 family.</text>
</comment>
<dbReference type="InterPro" id="IPR036249">
    <property type="entry name" value="Thioredoxin-like_sf"/>
</dbReference>